<proteinExistence type="predicted"/>
<dbReference type="Proteomes" id="UP000784294">
    <property type="component" value="Unassembled WGS sequence"/>
</dbReference>
<reference evidence="2" key="1">
    <citation type="submission" date="2018-11" db="EMBL/GenBank/DDBJ databases">
        <authorList>
            <consortium name="Pathogen Informatics"/>
        </authorList>
    </citation>
    <scope>NUCLEOTIDE SEQUENCE</scope>
</reference>
<feature type="compositionally biased region" description="Low complexity" evidence="1">
    <location>
        <begin position="337"/>
        <end position="361"/>
    </location>
</feature>
<gene>
    <name evidence="2" type="ORF">PXEA_LOCUS32429</name>
</gene>
<protein>
    <submittedName>
        <fullName evidence="2">Uncharacterized protein</fullName>
    </submittedName>
</protein>
<accession>A0A448XKQ5</accession>
<dbReference type="EMBL" id="CAAALY010259697">
    <property type="protein sequence ID" value="VEL38989.1"/>
    <property type="molecule type" value="Genomic_DNA"/>
</dbReference>
<feature type="compositionally biased region" description="Low complexity" evidence="1">
    <location>
        <begin position="10"/>
        <end position="29"/>
    </location>
</feature>
<evidence type="ECO:0000313" key="2">
    <source>
        <dbReference type="EMBL" id="VEL38989.1"/>
    </source>
</evidence>
<dbReference type="AlphaFoldDB" id="A0A448XKQ5"/>
<feature type="compositionally biased region" description="Low complexity" evidence="1">
    <location>
        <begin position="48"/>
        <end position="61"/>
    </location>
</feature>
<evidence type="ECO:0000313" key="3">
    <source>
        <dbReference type="Proteomes" id="UP000784294"/>
    </source>
</evidence>
<feature type="region of interest" description="Disordered" evidence="1">
    <location>
        <begin position="335"/>
        <end position="361"/>
    </location>
</feature>
<evidence type="ECO:0000256" key="1">
    <source>
        <dbReference type="SAM" id="MobiDB-lite"/>
    </source>
</evidence>
<name>A0A448XKQ5_9PLAT</name>
<organism evidence="2 3">
    <name type="scientific">Protopolystoma xenopodis</name>
    <dbReference type="NCBI Taxonomy" id="117903"/>
    <lineage>
        <taxon>Eukaryota</taxon>
        <taxon>Metazoa</taxon>
        <taxon>Spiralia</taxon>
        <taxon>Lophotrochozoa</taxon>
        <taxon>Platyhelminthes</taxon>
        <taxon>Monogenea</taxon>
        <taxon>Polyopisthocotylea</taxon>
        <taxon>Polystomatidea</taxon>
        <taxon>Polystomatidae</taxon>
        <taxon>Protopolystoma</taxon>
    </lineage>
</organism>
<sequence length="532" mass="53328">MAEANSSLKSGIISSPASTITTTTGTSAPSAFSTSGFLTKVTTTVTTTSGLSSSGLASESSAPPPSTHHPSLPHAYSLTGYNMAHTSAPLASAEIASFSQVSPYPLESHIGPQFGLVGSYASTRSALFGPTEITETGGSGCSNMQAVAGPQSLGFPSSTFSSAQGSAPCVSPAFYPSVSAAFSLESSIPNSSDLSFGTSRQPTPLSRTASLQQPQQQYSLAGKLASRGSCREGTTSGSLGFASNAPISSITASSFFPSSNSSIMESNVRHSSQSSTPSAASTSTYLGIGGHLTTAITAPNPSVASSASSGISANSNTASLSSIISSSGRPTVEELETSVSSICSTSSAPSTTSTPTSVVSTGGSGVSALASLSGTGVGGAMVGGLKKFVTTGSHHLQQQWQSIAASTSSSFTAPNEPSSSSPSYTVANSCGVANPLWTVSSSDTASLSPGSSSVPSLMEPNSALSSLVIGRRRLKLSTQPGSNRPSESSQAALASLAPISQPVNLEPRLLDLEDCNFIDTDAAGWLNTRKEI</sequence>
<feature type="region of interest" description="Disordered" evidence="1">
    <location>
        <begin position="191"/>
        <end position="214"/>
    </location>
</feature>
<keyword evidence="3" id="KW-1185">Reference proteome</keyword>
<feature type="region of interest" description="Disordered" evidence="1">
    <location>
        <begin position="48"/>
        <end position="73"/>
    </location>
</feature>
<comment type="caution">
    <text evidence="2">The sequence shown here is derived from an EMBL/GenBank/DDBJ whole genome shotgun (WGS) entry which is preliminary data.</text>
</comment>
<feature type="region of interest" description="Disordered" evidence="1">
    <location>
        <begin position="1"/>
        <end position="29"/>
    </location>
</feature>